<dbReference type="CDD" id="cd01859">
    <property type="entry name" value="MJ1464"/>
    <property type="match status" value="1"/>
</dbReference>
<keyword evidence="6" id="KW-1185">Reference proteome</keyword>
<reference evidence="5" key="1">
    <citation type="submission" date="2007-02" db="EMBL/GenBank/DDBJ databases">
        <title>Complete sequence of Pyrobaculum calidifontis JCM 11548.</title>
        <authorList>
            <consortium name="US DOE Joint Genome Institute"/>
            <person name="Copeland A."/>
            <person name="Lucas S."/>
            <person name="Lapidus A."/>
            <person name="Barry K."/>
            <person name="Glavina del Rio T."/>
            <person name="Dalin E."/>
            <person name="Tice H."/>
            <person name="Pitluck S."/>
            <person name="Chain P."/>
            <person name="Malfatti S."/>
            <person name="Shin M."/>
            <person name="Vergez L."/>
            <person name="Schmutz J."/>
            <person name="Larimer F."/>
            <person name="Land M."/>
            <person name="Hauser L."/>
            <person name="Kyrpides N."/>
            <person name="Mikhailova N."/>
            <person name="Cozen A.E."/>
            <person name="Fitz-Gibbon S.T."/>
            <person name="House C.H."/>
            <person name="Saltikov C."/>
            <person name="Lowe T.M."/>
            <person name="Richardson P."/>
        </authorList>
    </citation>
    <scope>NUCLEOTIDE SEQUENCE [LARGE SCALE GENOMIC DNA]</scope>
    <source>
        <strain evidence="5">JCM 11548</strain>
    </source>
</reference>
<name>A3MY59_PYRCJ</name>
<dbReference type="GeneID" id="4908664"/>
<dbReference type="HOGENOM" id="CLU_011106_1_2_2"/>
<dbReference type="GO" id="GO:0005525">
    <property type="term" value="F:GTP binding"/>
    <property type="evidence" value="ECO:0007669"/>
    <property type="project" value="UniProtKB-KW"/>
</dbReference>
<proteinExistence type="inferred from homology"/>
<dbReference type="InterPro" id="IPR023179">
    <property type="entry name" value="GTP-bd_ortho_bundle_sf"/>
</dbReference>
<accession>A3MY59</accession>
<dbReference type="PRINTS" id="PR00326">
    <property type="entry name" value="GTP1OBG"/>
</dbReference>
<gene>
    <name evidence="5" type="ordered locus">Pcal_2161</name>
</gene>
<feature type="domain" description="CP-type G" evidence="4">
    <location>
        <begin position="5"/>
        <end position="159"/>
    </location>
</feature>
<protein>
    <submittedName>
        <fullName evidence="5">GTP-binding protein, HSR1-related protein</fullName>
    </submittedName>
</protein>
<evidence type="ECO:0000256" key="3">
    <source>
        <dbReference type="PIRNR" id="PIRNR006230"/>
    </source>
</evidence>
<evidence type="ECO:0000256" key="1">
    <source>
        <dbReference type="ARBA" id="ARBA00022741"/>
    </source>
</evidence>
<dbReference type="KEGG" id="pcl:Pcal_2161"/>
<dbReference type="PROSITE" id="PS51721">
    <property type="entry name" value="G_CP"/>
    <property type="match status" value="1"/>
</dbReference>
<dbReference type="AlphaFoldDB" id="A3MY59"/>
<dbReference type="InterPro" id="IPR016478">
    <property type="entry name" value="GTPase_MTG1"/>
</dbReference>
<dbReference type="Gene3D" id="3.40.50.300">
    <property type="entry name" value="P-loop containing nucleotide triphosphate hydrolases"/>
    <property type="match status" value="1"/>
</dbReference>
<evidence type="ECO:0000313" key="5">
    <source>
        <dbReference type="EMBL" id="ABO09576.1"/>
    </source>
</evidence>
<evidence type="ECO:0000256" key="2">
    <source>
        <dbReference type="ARBA" id="ARBA00023134"/>
    </source>
</evidence>
<comment type="similarity">
    <text evidence="3">Belongs to the TRAFAC class YlqF/YawG GTPase family. MTG1 subfamily.</text>
</comment>
<organism evidence="5 6">
    <name type="scientific">Pyrobaculum calidifontis (strain DSM 21063 / JCM 11548 / VA1)</name>
    <dbReference type="NCBI Taxonomy" id="410359"/>
    <lineage>
        <taxon>Archaea</taxon>
        <taxon>Thermoproteota</taxon>
        <taxon>Thermoprotei</taxon>
        <taxon>Thermoproteales</taxon>
        <taxon>Thermoproteaceae</taxon>
        <taxon>Pyrobaculum</taxon>
    </lineage>
</organism>
<dbReference type="InterPro" id="IPR006073">
    <property type="entry name" value="GTP-bd"/>
</dbReference>
<keyword evidence="1 3" id="KW-0547">Nucleotide-binding</keyword>
<dbReference type="SUPFAM" id="SSF52540">
    <property type="entry name" value="P-loop containing nucleoside triphosphate hydrolases"/>
    <property type="match status" value="1"/>
</dbReference>
<dbReference type="Gene3D" id="1.10.1580.10">
    <property type="match status" value="1"/>
</dbReference>
<dbReference type="InterPro" id="IPR027417">
    <property type="entry name" value="P-loop_NTPase"/>
</dbReference>
<dbReference type="RefSeq" id="WP_011850834.1">
    <property type="nucleotide sequence ID" value="NC_009073.1"/>
</dbReference>
<evidence type="ECO:0000313" key="6">
    <source>
        <dbReference type="Proteomes" id="UP000001431"/>
    </source>
</evidence>
<dbReference type="InterPro" id="IPR050755">
    <property type="entry name" value="TRAFAC_YlqF/YawG_RiboMat"/>
</dbReference>
<dbReference type="PANTHER" id="PTHR11089">
    <property type="entry name" value="GTP-BINDING PROTEIN-RELATED"/>
    <property type="match status" value="1"/>
</dbReference>
<sequence>MKETWRLVRRVVEDGDIVLEVLDARDPIATRNEEVERLAERLGKRLLVVLNKADLVERELMEEWKSYFQSVGIPAVYISAKHRLGTRRLIASIRDLAPRIPATVVVVGYPNVGKSTIINYLKGRHVAPTSPKPGWTRGEQIVRAKTWLLVIDTPGVVKTQSTGDLALDVVRGLVDPGTVDDPVPYAYALIRRILSYNPAALKEAYGIENAGEDVLEEIGRVKHRLRKGGRVDVEEAARIVLKDWITGRLRYAVPPPSAEKRQRGSDNS</sequence>
<dbReference type="InterPro" id="IPR030378">
    <property type="entry name" value="G_CP_dom"/>
</dbReference>
<dbReference type="OrthoDB" id="372125at2157"/>
<dbReference type="EMBL" id="CP000561">
    <property type="protein sequence ID" value="ABO09576.1"/>
    <property type="molecule type" value="Genomic_DNA"/>
</dbReference>
<evidence type="ECO:0000259" key="4">
    <source>
        <dbReference type="PROSITE" id="PS51721"/>
    </source>
</evidence>
<dbReference type="eggNOG" id="arCOG00350">
    <property type="taxonomic scope" value="Archaea"/>
</dbReference>
<keyword evidence="2 3" id="KW-0342">GTP-binding</keyword>
<dbReference type="Proteomes" id="UP000001431">
    <property type="component" value="Chromosome"/>
</dbReference>
<dbReference type="STRING" id="410359.Pcal_2161"/>
<dbReference type="PIRSF" id="PIRSF006230">
    <property type="entry name" value="MG442"/>
    <property type="match status" value="1"/>
</dbReference>
<dbReference type="Pfam" id="PF01926">
    <property type="entry name" value="MMR_HSR1"/>
    <property type="match status" value="1"/>
</dbReference>
<dbReference type="PANTHER" id="PTHR11089:SF30">
    <property type="entry name" value="GUANINE NUCLEOTIDE-BINDING PROTEIN-LIKE 3 HOMOLOG"/>
    <property type="match status" value="1"/>
</dbReference>